<keyword evidence="3" id="KW-1185">Reference proteome</keyword>
<name>A0ABW6M968_9ACTN</name>
<dbReference type="InterPro" id="IPR007278">
    <property type="entry name" value="DUF397"/>
</dbReference>
<reference evidence="2 3" key="1">
    <citation type="submission" date="2024-10" db="EMBL/GenBank/DDBJ databases">
        <title>The Natural Products Discovery Center: Release of the First 8490 Sequenced Strains for Exploring Actinobacteria Biosynthetic Diversity.</title>
        <authorList>
            <person name="Kalkreuter E."/>
            <person name="Kautsar S.A."/>
            <person name="Yang D."/>
            <person name="Bader C.D."/>
            <person name="Teijaro C.N."/>
            <person name="Fluegel L."/>
            <person name="Davis C.M."/>
            <person name="Simpson J.R."/>
            <person name="Lauterbach L."/>
            <person name="Steele A.D."/>
            <person name="Gui C."/>
            <person name="Meng S."/>
            <person name="Li G."/>
            <person name="Viehrig K."/>
            <person name="Ye F."/>
            <person name="Su P."/>
            <person name="Kiefer A.F."/>
            <person name="Nichols A."/>
            <person name="Cepeda A.J."/>
            <person name="Yan W."/>
            <person name="Fan B."/>
            <person name="Jiang Y."/>
            <person name="Adhikari A."/>
            <person name="Zheng C.-J."/>
            <person name="Schuster L."/>
            <person name="Cowan T.M."/>
            <person name="Smanski M.J."/>
            <person name="Chevrette M.G."/>
            <person name="De Carvalho L.P.S."/>
            <person name="Shen B."/>
        </authorList>
    </citation>
    <scope>NUCLEOTIDE SEQUENCE [LARGE SCALE GENOMIC DNA]</scope>
    <source>
        <strain evidence="2 3">NPDC006488</strain>
    </source>
</reference>
<dbReference type="Proteomes" id="UP001601303">
    <property type="component" value="Unassembled WGS sequence"/>
</dbReference>
<feature type="domain" description="DUF397" evidence="1">
    <location>
        <begin position="11"/>
        <end position="58"/>
    </location>
</feature>
<evidence type="ECO:0000313" key="3">
    <source>
        <dbReference type="Proteomes" id="UP001601303"/>
    </source>
</evidence>
<gene>
    <name evidence="2" type="ORF">ACFYNQ_29350</name>
</gene>
<comment type="caution">
    <text evidence="2">The sequence shown here is derived from an EMBL/GenBank/DDBJ whole genome shotgun (WGS) entry which is preliminary data.</text>
</comment>
<protein>
    <submittedName>
        <fullName evidence="2">DUF397 domain-containing protein</fullName>
    </submittedName>
</protein>
<evidence type="ECO:0000259" key="1">
    <source>
        <dbReference type="Pfam" id="PF04149"/>
    </source>
</evidence>
<evidence type="ECO:0000313" key="2">
    <source>
        <dbReference type="EMBL" id="MFE9602657.1"/>
    </source>
</evidence>
<organism evidence="2 3">
    <name type="scientific">Streptomyces hokutonensis</name>
    <dbReference type="NCBI Taxonomy" id="1306990"/>
    <lineage>
        <taxon>Bacteria</taxon>
        <taxon>Bacillati</taxon>
        <taxon>Actinomycetota</taxon>
        <taxon>Actinomycetes</taxon>
        <taxon>Kitasatosporales</taxon>
        <taxon>Streptomycetaceae</taxon>
        <taxon>Streptomyces</taxon>
    </lineage>
</organism>
<sequence length="77" mass="7983">MNQPVVPPALFRKSSASETGNCVEVALGRDVLVRDSKNSNAFLLSFSQDSWTDFVSTVASSSAQGVSGVSGGTFPSV</sequence>
<accession>A0ABW6M968</accession>
<dbReference type="Pfam" id="PF04149">
    <property type="entry name" value="DUF397"/>
    <property type="match status" value="1"/>
</dbReference>
<proteinExistence type="predicted"/>
<dbReference type="EMBL" id="JBIAHM010000011">
    <property type="protein sequence ID" value="MFE9602657.1"/>
    <property type="molecule type" value="Genomic_DNA"/>
</dbReference>
<dbReference type="RefSeq" id="WP_388111191.1">
    <property type="nucleotide sequence ID" value="NZ_JBIAHM010000011.1"/>
</dbReference>